<accession>A0A8J8GRF2</accession>
<feature type="compositionally biased region" description="Basic and acidic residues" evidence="1">
    <location>
        <begin position="93"/>
        <end position="109"/>
    </location>
</feature>
<dbReference type="InterPro" id="IPR039315">
    <property type="entry name" value="CheW"/>
</dbReference>
<dbReference type="SMART" id="SM00260">
    <property type="entry name" value="CheW"/>
    <property type="match status" value="1"/>
</dbReference>
<dbReference type="GO" id="GO:0005829">
    <property type="term" value="C:cytosol"/>
    <property type="evidence" value="ECO:0007669"/>
    <property type="project" value="TreeGrafter"/>
</dbReference>
<organism evidence="3 4">
    <name type="scientific">Haloterrigena gelatinilytica</name>
    <dbReference type="NCBI Taxonomy" id="2741724"/>
    <lineage>
        <taxon>Archaea</taxon>
        <taxon>Methanobacteriati</taxon>
        <taxon>Methanobacteriota</taxon>
        <taxon>Stenosarchaea group</taxon>
        <taxon>Halobacteria</taxon>
        <taxon>Halobacteriales</taxon>
        <taxon>Natrialbaceae</taxon>
        <taxon>Haloterrigena</taxon>
    </lineage>
</organism>
<dbReference type="AlphaFoldDB" id="A0A8J8GRF2"/>
<dbReference type="PROSITE" id="PS50851">
    <property type="entry name" value="CHEW"/>
    <property type="match status" value="1"/>
</dbReference>
<gene>
    <name evidence="3" type="ORF">HT576_14190</name>
</gene>
<dbReference type="EMBL" id="JABURA010000001">
    <property type="protein sequence ID" value="NUB92165.1"/>
    <property type="molecule type" value="Genomic_DNA"/>
</dbReference>
<dbReference type="Gene3D" id="2.40.50.180">
    <property type="entry name" value="CheA-289, Domain 4"/>
    <property type="match status" value="1"/>
</dbReference>
<sequence length="383" mass="40173">MTDERAERIKRIRNRSRSQATANANNGDEDESAADDAADADAAPETDDSGTNDPDSSDPEPTATDAAASADRSDDGVETAAAESGSGDVSEPASRDVPEHSGDSAERATESTGQATQPRDRAAEPAARTGTRAASAPGRGAEPEAYAGGQAARADPATRANHSLTPAAESAAAGDGAAAGRVQQFDAADGMEPIVDATALETDTASGDGSVLRGAVDAEDGMFADDTALNHSARSDESTVQVLEFSLNDDRYAIAIDRISAIVEMKEITRFPRGPEAIDGVTDLRGEITAVVDPTALLNVERSEPSDEQYIVVLNRGDDKQKLGIRVTDVRQAATYHEDQIDESRGADDNGHEFVDSVIKKPNGDHTSLISWLDIDSIIERIK</sequence>
<comment type="caution">
    <text evidence="3">The sequence shown here is derived from an EMBL/GenBank/DDBJ whole genome shotgun (WGS) entry which is preliminary data.</text>
</comment>
<dbReference type="Proteomes" id="UP000728647">
    <property type="component" value="Unassembled WGS sequence"/>
</dbReference>
<reference evidence="3" key="1">
    <citation type="submission" date="2020-06" db="EMBL/GenBank/DDBJ databases">
        <title>Haloterrigena sp. nov., an extremely halophilic archaeon isolated from a saline sediment.</title>
        <authorList>
            <person name="Liu B.-B."/>
        </authorList>
    </citation>
    <scope>NUCLEOTIDE SEQUENCE</scope>
    <source>
        <strain evidence="3">SYSU A121-1</strain>
    </source>
</reference>
<dbReference type="RefSeq" id="WP_174702372.1">
    <property type="nucleotide sequence ID" value="NZ_JABURA010000001.1"/>
</dbReference>
<dbReference type="OrthoDB" id="115049at2157"/>
<feature type="compositionally biased region" description="Acidic residues" evidence="1">
    <location>
        <begin position="27"/>
        <end position="58"/>
    </location>
</feature>
<evidence type="ECO:0000313" key="3">
    <source>
        <dbReference type="EMBL" id="NUB92165.1"/>
    </source>
</evidence>
<evidence type="ECO:0000256" key="1">
    <source>
        <dbReference type="SAM" id="MobiDB-lite"/>
    </source>
</evidence>
<feature type="domain" description="CheW-like" evidence="2">
    <location>
        <begin position="239"/>
        <end position="383"/>
    </location>
</feature>
<dbReference type="GO" id="GO:0006935">
    <property type="term" value="P:chemotaxis"/>
    <property type="evidence" value="ECO:0007669"/>
    <property type="project" value="InterPro"/>
</dbReference>
<name>A0A8J8GRF2_9EURY</name>
<dbReference type="SUPFAM" id="SSF50341">
    <property type="entry name" value="CheW-like"/>
    <property type="match status" value="1"/>
</dbReference>
<dbReference type="Gene3D" id="2.30.30.40">
    <property type="entry name" value="SH3 Domains"/>
    <property type="match status" value="1"/>
</dbReference>
<dbReference type="PANTHER" id="PTHR22617:SF23">
    <property type="entry name" value="CHEMOTAXIS PROTEIN CHEW"/>
    <property type="match status" value="1"/>
</dbReference>
<dbReference type="InterPro" id="IPR036061">
    <property type="entry name" value="CheW-like_dom_sf"/>
</dbReference>
<evidence type="ECO:0000313" key="4">
    <source>
        <dbReference type="Proteomes" id="UP000728647"/>
    </source>
</evidence>
<proteinExistence type="predicted"/>
<evidence type="ECO:0000259" key="2">
    <source>
        <dbReference type="PROSITE" id="PS50851"/>
    </source>
</evidence>
<dbReference type="Pfam" id="PF01584">
    <property type="entry name" value="CheW"/>
    <property type="match status" value="1"/>
</dbReference>
<feature type="region of interest" description="Disordered" evidence="1">
    <location>
        <begin position="1"/>
        <end position="176"/>
    </location>
</feature>
<dbReference type="GO" id="GO:0007165">
    <property type="term" value="P:signal transduction"/>
    <property type="evidence" value="ECO:0007669"/>
    <property type="project" value="InterPro"/>
</dbReference>
<feature type="compositionally biased region" description="Low complexity" evidence="1">
    <location>
        <begin position="59"/>
        <end position="70"/>
    </location>
</feature>
<dbReference type="PANTHER" id="PTHR22617">
    <property type="entry name" value="CHEMOTAXIS SENSOR HISTIDINE KINASE-RELATED"/>
    <property type="match status" value="1"/>
</dbReference>
<protein>
    <submittedName>
        <fullName evidence="3">Chemotaxis protein CheW</fullName>
    </submittedName>
</protein>
<dbReference type="InterPro" id="IPR002545">
    <property type="entry name" value="CheW-lke_dom"/>
</dbReference>
<feature type="compositionally biased region" description="Low complexity" evidence="1">
    <location>
        <begin position="167"/>
        <end position="176"/>
    </location>
</feature>